<evidence type="ECO:0000256" key="1">
    <source>
        <dbReference type="ARBA" id="ARBA00001936"/>
    </source>
</evidence>
<proteinExistence type="inferred from homology"/>
<dbReference type="PANTHER" id="PTHR11822:SF21">
    <property type="entry name" value="ISOCITRATE DEHYDROGENASE [NADP], MITOCHONDRIAL"/>
    <property type="match status" value="1"/>
</dbReference>
<dbReference type="Gene3D" id="3.40.718.10">
    <property type="entry name" value="Isopropylmalate Dehydrogenase"/>
    <property type="match status" value="1"/>
</dbReference>
<evidence type="ECO:0000256" key="2">
    <source>
        <dbReference type="ARBA" id="ARBA00007769"/>
    </source>
</evidence>
<dbReference type="GO" id="GO:0006099">
    <property type="term" value="P:tricarboxylic acid cycle"/>
    <property type="evidence" value="ECO:0007669"/>
    <property type="project" value="UniProtKB-KW"/>
</dbReference>
<dbReference type="InterPro" id="IPR004790">
    <property type="entry name" value="Isocitrate_DH_NADP"/>
</dbReference>
<dbReference type="EC" id="1.1.1.42" evidence="11"/>
<feature type="binding site" evidence="13">
    <location>
        <begin position="95"/>
        <end position="101"/>
    </location>
    <ligand>
        <name>D-threo-isocitrate</name>
        <dbReference type="ChEBI" id="CHEBI:15562"/>
    </ligand>
</feature>
<dbReference type="SMART" id="SM01329">
    <property type="entry name" value="Iso_dh"/>
    <property type="match status" value="1"/>
</dbReference>
<feature type="binding site" evidence="13">
    <location>
        <position position="110"/>
    </location>
    <ligand>
        <name>D-threo-isocitrate</name>
        <dbReference type="ChEBI" id="CHEBI:15562"/>
    </ligand>
</feature>
<feature type="binding site" evidence="14">
    <location>
        <position position="276"/>
    </location>
    <ligand>
        <name>Mn(2+)</name>
        <dbReference type="ChEBI" id="CHEBI:29035"/>
    </ligand>
</feature>
<reference evidence="17 18" key="1">
    <citation type="submission" date="2016-07" db="EMBL/GenBank/DDBJ databases">
        <title>Pervasive Adenine N6-methylation of Active Genes in Fungi.</title>
        <authorList>
            <consortium name="DOE Joint Genome Institute"/>
            <person name="Mondo S.J."/>
            <person name="Dannebaum R.O."/>
            <person name="Kuo R.C."/>
            <person name="Labutti K."/>
            <person name="Haridas S."/>
            <person name="Kuo A."/>
            <person name="Salamov A."/>
            <person name="Ahrendt S.R."/>
            <person name="Lipzen A."/>
            <person name="Sullivan W."/>
            <person name="Andreopoulos W.B."/>
            <person name="Clum A."/>
            <person name="Lindquist E."/>
            <person name="Daum C."/>
            <person name="Ramamoorthy G.K."/>
            <person name="Gryganskyi A."/>
            <person name="Culley D."/>
            <person name="Magnuson J.K."/>
            <person name="James T.Y."/>
            <person name="O'Malley M.A."/>
            <person name="Stajich J.E."/>
            <person name="Spatafora J.W."/>
            <person name="Visel A."/>
            <person name="Grigoriev I.V."/>
        </authorList>
    </citation>
    <scope>NUCLEOTIDE SEQUENCE [LARGE SCALE GENOMIC DNA]</scope>
    <source>
        <strain evidence="17 18">NRRL 3301</strain>
    </source>
</reference>
<feature type="binding site" evidence="13">
    <location>
        <position position="133"/>
    </location>
    <ligand>
        <name>D-threo-isocitrate</name>
        <dbReference type="ChEBI" id="CHEBI:15562"/>
    </ligand>
</feature>
<dbReference type="GO" id="GO:0006097">
    <property type="term" value="P:glyoxylate cycle"/>
    <property type="evidence" value="ECO:0007669"/>
    <property type="project" value="UniProtKB-KW"/>
</dbReference>
<dbReference type="GO" id="GO:0051287">
    <property type="term" value="F:NAD binding"/>
    <property type="evidence" value="ECO:0007669"/>
    <property type="project" value="InterPro"/>
</dbReference>
<dbReference type="Proteomes" id="UP000242146">
    <property type="component" value="Unassembled WGS sequence"/>
</dbReference>
<dbReference type="InterPro" id="IPR024084">
    <property type="entry name" value="IsoPropMal-DH-like_dom"/>
</dbReference>
<dbReference type="GO" id="GO:0000287">
    <property type="term" value="F:magnesium ion binding"/>
    <property type="evidence" value="ECO:0007669"/>
    <property type="project" value="InterPro"/>
</dbReference>
<dbReference type="AlphaFoldDB" id="A0A1X2GFB8"/>
<keyword evidence="9 11" id="KW-0464">Manganese</keyword>
<evidence type="ECO:0000256" key="10">
    <source>
        <dbReference type="ARBA" id="ARBA00023554"/>
    </source>
</evidence>
<dbReference type="Pfam" id="PF00180">
    <property type="entry name" value="Iso_dh"/>
    <property type="match status" value="1"/>
</dbReference>
<keyword evidence="4 11" id="KW-0816">Tricarboxylic acid cycle</keyword>
<dbReference type="GO" id="GO:0004450">
    <property type="term" value="F:isocitrate dehydrogenase (NADP+) activity"/>
    <property type="evidence" value="ECO:0007669"/>
    <property type="project" value="UniProtKB-EC"/>
</dbReference>
<comment type="cofactor">
    <cofactor evidence="1">
        <name>Mn(2+)</name>
        <dbReference type="ChEBI" id="CHEBI:29035"/>
    </cofactor>
</comment>
<feature type="binding site" evidence="15">
    <location>
        <position position="261"/>
    </location>
    <ligand>
        <name>NADP(+)</name>
        <dbReference type="ChEBI" id="CHEBI:58349"/>
    </ligand>
</feature>
<evidence type="ECO:0000256" key="8">
    <source>
        <dbReference type="ARBA" id="ARBA00023002"/>
    </source>
</evidence>
<name>A0A1X2GFB8_9FUNG</name>
<dbReference type="GO" id="GO:0006102">
    <property type="term" value="P:isocitrate metabolic process"/>
    <property type="evidence" value="ECO:0007669"/>
    <property type="project" value="InterPro"/>
</dbReference>
<feature type="binding site" evidence="15">
    <location>
        <begin position="76"/>
        <end position="78"/>
    </location>
    <ligand>
        <name>NADP(+)</name>
        <dbReference type="ChEBI" id="CHEBI:58349"/>
    </ligand>
</feature>
<organism evidence="17 18">
    <name type="scientific">Hesseltinella vesiculosa</name>
    <dbReference type="NCBI Taxonomy" id="101127"/>
    <lineage>
        <taxon>Eukaryota</taxon>
        <taxon>Fungi</taxon>
        <taxon>Fungi incertae sedis</taxon>
        <taxon>Mucoromycota</taxon>
        <taxon>Mucoromycotina</taxon>
        <taxon>Mucoromycetes</taxon>
        <taxon>Mucorales</taxon>
        <taxon>Cunninghamellaceae</taxon>
        <taxon>Hesseltinella</taxon>
    </lineage>
</organism>
<feature type="binding site" evidence="15">
    <location>
        <position position="329"/>
    </location>
    <ligand>
        <name>NADP(+)</name>
        <dbReference type="ChEBI" id="CHEBI:58349"/>
    </ligand>
</feature>
<dbReference type="OrthoDB" id="248923at2759"/>
<evidence type="ECO:0000256" key="7">
    <source>
        <dbReference type="ARBA" id="ARBA00022857"/>
    </source>
</evidence>
<evidence type="ECO:0000256" key="9">
    <source>
        <dbReference type="ARBA" id="ARBA00023211"/>
    </source>
</evidence>
<comment type="catalytic activity">
    <reaction evidence="10 11">
        <text>D-threo-isocitrate + NADP(+) = 2-oxoglutarate + CO2 + NADPH</text>
        <dbReference type="Rhea" id="RHEA:19629"/>
        <dbReference type="ChEBI" id="CHEBI:15562"/>
        <dbReference type="ChEBI" id="CHEBI:16526"/>
        <dbReference type="ChEBI" id="CHEBI:16810"/>
        <dbReference type="ChEBI" id="CHEBI:57783"/>
        <dbReference type="ChEBI" id="CHEBI:58349"/>
        <dbReference type="EC" id="1.1.1.42"/>
    </reaction>
</comment>
<feature type="binding site" evidence="15">
    <location>
        <begin position="311"/>
        <end position="316"/>
    </location>
    <ligand>
        <name>NADP(+)</name>
        <dbReference type="ChEBI" id="CHEBI:58349"/>
    </ligand>
</feature>
<keyword evidence="5 11" id="KW-0479">Metal-binding</keyword>
<evidence type="ECO:0000256" key="14">
    <source>
        <dbReference type="PIRSR" id="PIRSR000108-3"/>
    </source>
</evidence>
<evidence type="ECO:0000256" key="5">
    <source>
        <dbReference type="ARBA" id="ARBA00022723"/>
    </source>
</evidence>
<keyword evidence="3" id="KW-0329">Glyoxylate bypass</keyword>
<dbReference type="SUPFAM" id="SSF53659">
    <property type="entry name" value="Isocitrate/Isopropylmalate dehydrogenase-like"/>
    <property type="match status" value="1"/>
</dbReference>
<keyword evidence="8 11" id="KW-0560">Oxidoreductase</keyword>
<comment type="cofactor">
    <cofactor evidence="11 14">
        <name>Mg(2+)</name>
        <dbReference type="ChEBI" id="CHEBI:18420"/>
    </cofactor>
    <cofactor evidence="11 14">
        <name>Mn(2+)</name>
        <dbReference type="ChEBI" id="CHEBI:29035"/>
    </cofactor>
    <text evidence="11 14">Binds 1 Mg(2+) or Mn(2+) ion per subunit.</text>
</comment>
<dbReference type="PROSITE" id="PS00470">
    <property type="entry name" value="IDH_IMDH"/>
    <property type="match status" value="1"/>
</dbReference>
<protein>
    <recommendedName>
        <fullName evidence="11">Isocitrate dehydrogenase [NADP]</fullName>
        <ecNumber evidence="11">1.1.1.42</ecNumber>
    </recommendedName>
</protein>
<evidence type="ECO:0000256" key="13">
    <source>
        <dbReference type="PIRSR" id="PIRSR000108-2"/>
    </source>
</evidence>
<evidence type="ECO:0000256" key="11">
    <source>
        <dbReference type="PIRNR" id="PIRNR000108"/>
    </source>
</evidence>
<evidence type="ECO:0000256" key="15">
    <source>
        <dbReference type="PIRSR" id="PIRSR000108-4"/>
    </source>
</evidence>
<dbReference type="GO" id="GO:0006739">
    <property type="term" value="P:NADP+ metabolic process"/>
    <property type="evidence" value="ECO:0007669"/>
    <property type="project" value="TreeGrafter"/>
</dbReference>
<dbReference type="FunFam" id="3.40.718.10:FF:000002">
    <property type="entry name" value="Isocitrate dehydrogenase [NADP]"/>
    <property type="match status" value="1"/>
</dbReference>
<evidence type="ECO:0000256" key="6">
    <source>
        <dbReference type="ARBA" id="ARBA00022842"/>
    </source>
</evidence>
<feature type="domain" description="Isopropylmalate dehydrogenase-like" evidence="16">
    <location>
        <begin position="10"/>
        <end position="402"/>
    </location>
</feature>
<accession>A0A1X2GFB8</accession>
<comment type="caution">
    <text evidence="17">The sequence shown here is derived from an EMBL/GenBank/DDBJ whole genome shotgun (WGS) entry which is preliminary data.</text>
</comment>
<comment type="similarity">
    <text evidence="2 11">Belongs to the isocitrate and isopropylmalate dehydrogenases family.</text>
</comment>
<keyword evidence="6 11" id="KW-0460">Magnesium</keyword>
<gene>
    <name evidence="17" type="ORF">DM01DRAFT_1408320</name>
</gene>
<dbReference type="PANTHER" id="PTHR11822">
    <property type="entry name" value="NADP-SPECIFIC ISOCITRATE DEHYDROGENASE"/>
    <property type="match status" value="1"/>
</dbReference>
<evidence type="ECO:0000313" key="17">
    <source>
        <dbReference type="EMBL" id="ORX52453.1"/>
    </source>
</evidence>
<dbReference type="STRING" id="101127.A0A1X2GFB8"/>
<feature type="site" description="Critical for catalysis" evidence="12">
    <location>
        <position position="140"/>
    </location>
</feature>
<dbReference type="PIRSF" id="PIRSF000108">
    <property type="entry name" value="IDH_NADP"/>
    <property type="match status" value="1"/>
</dbReference>
<keyword evidence="18" id="KW-1185">Reference proteome</keyword>
<dbReference type="EMBL" id="MCGT01000018">
    <property type="protein sequence ID" value="ORX52453.1"/>
    <property type="molecule type" value="Genomic_DNA"/>
</dbReference>
<evidence type="ECO:0000259" key="16">
    <source>
        <dbReference type="SMART" id="SM01329"/>
    </source>
</evidence>
<keyword evidence="7 11" id="KW-0521">NADP</keyword>
<evidence type="ECO:0000256" key="4">
    <source>
        <dbReference type="ARBA" id="ARBA00022532"/>
    </source>
</evidence>
<evidence type="ECO:0000256" key="12">
    <source>
        <dbReference type="PIRSR" id="PIRSR000108-1"/>
    </source>
</evidence>
<sequence>MAGKIVVKNPVVDLDGDEMTRIIWQFIKDKLILPYLDLDIKYYDLSVENRDATDDQVTVDAAEAIKKYNVGIKCATITPDEARVEEFKLKKMWKSPNGTLRNILNGTVFREPIILDTLPRLVPGWTGPIIIGRHAFGDQYRATDFVAPGPGKFEIVYTPADGSEPKTMEVYNFEKSGGVGLAMYNTDESIEGFAHACFRLALERKFPLYLSTKNTILKAYDGRFKDIFEEIYQTQYKSQFEELGIWYEHRLIDDMVAQALKSNGNFIWATKNYDGDVQSDIIAQGYGSLGLMTSVLYTPDGKTCEAEAAHGTVTRHYREHQKGNATSTNPIASIFAWTRGLAHRAKLDNHPELEQFTKDLERACIETIEVDKHMTKDLALIIYGKKMTREHYSTTEEFLQQISDKLASIRARSSL</sequence>
<feature type="binding site" evidence="14">
    <location>
        <position position="253"/>
    </location>
    <ligand>
        <name>Mn(2+)</name>
        <dbReference type="ChEBI" id="CHEBI:29035"/>
    </ligand>
</feature>
<evidence type="ECO:0000313" key="18">
    <source>
        <dbReference type="Proteomes" id="UP000242146"/>
    </source>
</evidence>
<feature type="binding site" evidence="13">
    <location>
        <position position="78"/>
    </location>
    <ligand>
        <name>D-threo-isocitrate</name>
        <dbReference type="ChEBI" id="CHEBI:15562"/>
    </ligand>
</feature>
<evidence type="ECO:0000256" key="3">
    <source>
        <dbReference type="ARBA" id="ARBA00022435"/>
    </source>
</evidence>
<dbReference type="NCBIfam" id="TIGR00127">
    <property type="entry name" value="nadp_idh_euk"/>
    <property type="match status" value="1"/>
</dbReference>
<dbReference type="GO" id="GO:0005739">
    <property type="term" value="C:mitochondrion"/>
    <property type="evidence" value="ECO:0007669"/>
    <property type="project" value="TreeGrafter"/>
</dbReference>
<dbReference type="InterPro" id="IPR019818">
    <property type="entry name" value="IsoCit/isopropylmalate_DH_CS"/>
</dbReference>
<feature type="site" description="Critical for catalysis" evidence="12">
    <location>
        <position position="213"/>
    </location>
</feature>
<feature type="binding site" evidence="15">
    <location>
        <position position="83"/>
    </location>
    <ligand>
        <name>NADP(+)</name>
        <dbReference type="ChEBI" id="CHEBI:58349"/>
    </ligand>
</feature>
<dbReference type="NCBIfam" id="NF006156">
    <property type="entry name" value="PRK08299.1"/>
    <property type="match status" value="1"/>
</dbReference>